<dbReference type="PIRSF" id="PIRSF000423">
    <property type="entry name" value="ArgA"/>
    <property type="match status" value="1"/>
</dbReference>
<proteinExistence type="inferred from homology"/>
<evidence type="ECO:0000256" key="7">
    <source>
        <dbReference type="ARBA" id="ARBA00023315"/>
    </source>
</evidence>
<dbReference type="InterPro" id="IPR010167">
    <property type="entry name" value="NH2A_AcTrfase"/>
</dbReference>
<keyword evidence="5" id="KW-0028">Amino-acid biosynthesis</keyword>
<dbReference type="InterPro" id="IPR033719">
    <property type="entry name" value="NAGS_kin"/>
</dbReference>
<evidence type="ECO:0000259" key="9">
    <source>
        <dbReference type="PROSITE" id="PS51186"/>
    </source>
</evidence>
<sequence>MPDKPRKKKQDNFVDSIRQAAPYIQAHRGSTFVLMFGGEAVDEQFEQLVHDIALLHTFGIRLVLVHGARPQIEQRLKLRKAEIHYVNGLRITDDEALTSVKDAVGSLRVEIEAQLSMSLVNTPTANAHIGVASGNFVTARPLGIRDGVDYCHTGEVRRMDADGIHQQLDAGRIVLLSPLGYSPTGEVFNLSAEEVATSAAIALHAEKLILLTNSSGLRNTKRQLIRQMTLMEAENLLQSRRKLDADWTRHINHAVDGCRRGVHRTHLIDRHNDGGLLRELLTRDGVGTLITAETYEGMRIASIDDVGGILQLIIPLEESGILVRRSREMLEMEIDQFMVVERDGMIVACAALYPYAGHIAELSCLAVHPDYQSQGRGDQLLRAIERRAARNGTKRLFILTTRTAHWFRERDFRSAELSELPVKRRNLYNYQRKSKVLIKKIETPDQTG</sequence>
<dbReference type="Gene3D" id="3.40.1160.10">
    <property type="entry name" value="Acetylglutamate kinase-like"/>
    <property type="match status" value="1"/>
</dbReference>
<dbReference type="UniPathway" id="UPA00068">
    <property type="reaction ID" value="UER00106"/>
</dbReference>
<dbReference type="InterPro" id="IPR000182">
    <property type="entry name" value="GNAT_dom"/>
</dbReference>
<dbReference type="GO" id="GO:0004042">
    <property type="term" value="F:L-glutamate N-acetyltransferase activity"/>
    <property type="evidence" value="ECO:0007669"/>
    <property type="project" value="InterPro"/>
</dbReference>
<accession>A0A3B0YUC3</accession>
<reference evidence="10" key="1">
    <citation type="submission" date="2018-06" db="EMBL/GenBank/DDBJ databases">
        <authorList>
            <person name="Zhirakovskaya E."/>
        </authorList>
    </citation>
    <scope>NUCLEOTIDE SEQUENCE</scope>
</reference>
<comment type="catalytic activity">
    <reaction evidence="8">
        <text>L-glutamate + acetyl-CoA = N-acetyl-L-glutamate + CoA + H(+)</text>
        <dbReference type="Rhea" id="RHEA:24292"/>
        <dbReference type="ChEBI" id="CHEBI:15378"/>
        <dbReference type="ChEBI" id="CHEBI:29985"/>
        <dbReference type="ChEBI" id="CHEBI:44337"/>
        <dbReference type="ChEBI" id="CHEBI:57287"/>
        <dbReference type="ChEBI" id="CHEBI:57288"/>
        <dbReference type="EC" id="2.3.1.1"/>
    </reaction>
</comment>
<evidence type="ECO:0000256" key="3">
    <source>
        <dbReference type="ARBA" id="ARBA00012697"/>
    </source>
</evidence>
<dbReference type="HAMAP" id="MF_01105">
    <property type="entry name" value="N_acetyl_glu_synth"/>
    <property type="match status" value="1"/>
</dbReference>
<keyword evidence="6 10" id="KW-0808">Transferase</keyword>
<dbReference type="PROSITE" id="PS51186">
    <property type="entry name" value="GNAT"/>
    <property type="match status" value="1"/>
</dbReference>
<dbReference type="PANTHER" id="PTHR30602:SF12">
    <property type="entry name" value="AMINO-ACID ACETYLTRANSFERASE NAGS1, CHLOROPLASTIC-RELATED"/>
    <property type="match status" value="1"/>
</dbReference>
<evidence type="ECO:0000313" key="10">
    <source>
        <dbReference type="EMBL" id="VAW77919.1"/>
    </source>
</evidence>
<organism evidence="10">
    <name type="scientific">hydrothermal vent metagenome</name>
    <dbReference type="NCBI Taxonomy" id="652676"/>
    <lineage>
        <taxon>unclassified sequences</taxon>
        <taxon>metagenomes</taxon>
        <taxon>ecological metagenomes</taxon>
    </lineage>
</organism>
<dbReference type="GO" id="GO:0005737">
    <property type="term" value="C:cytoplasm"/>
    <property type="evidence" value="ECO:0007669"/>
    <property type="project" value="InterPro"/>
</dbReference>
<dbReference type="InterPro" id="IPR036393">
    <property type="entry name" value="AceGlu_kinase-like_sf"/>
</dbReference>
<dbReference type="Pfam" id="PF13508">
    <property type="entry name" value="Acetyltransf_7"/>
    <property type="match status" value="1"/>
</dbReference>
<name>A0A3B0YUC3_9ZZZZ</name>
<evidence type="ECO:0000256" key="2">
    <source>
        <dbReference type="ARBA" id="ARBA00009145"/>
    </source>
</evidence>
<feature type="domain" description="N-acetyltransferase" evidence="9">
    <location>
        <begin position="296"/>
        <end position="442"/>
    </location>
</feature>
<dbReference type="CDD" id="cd04237">
    <property type="entry name" value="AAK_NAGS-ABP"/>
    <property type="match status" value="1"/>
</dbReference>
<evidence type="ECO:0000256" key="5">
    <source>
        <dbReference type="ARBA" id="ARBA00022605"/>
    </source>
</evidence>
<dbReference type="InterPro" id="IPR016181">
    <property type="entry name" value="Acyl_CoA_acyltransferase"/>
</dbReference>
<evidence type="ECO:0000256" key="6">
    <source>
        <dbReference type="ARBA" id="ARBA00022679"/>
    </source>
</evidence>
<keyword evidence="7 10" id="KW-0012">Acyltransferase</keyword>
<dbReference type="GO" id="GO:0006526">
    <property type="term" value="P:L-arginine biosynthetic process"/>
    <property type="evidence" value="ECO:0007669"/>
    <property type="project" value="UniProtKB-UniPathway"/>
</dbReference>
<dbReference type="EC" id="2.3.1.1" evidence="3"/>
<comment type="similarity">
    <text evidence="2">Belongs to the acetyltransferase family. ArgA subfamily.</text>
</comment>
<dbReference type="InterPro" id="IPR001048">
    <property type="entry name" value="Asp/Glu/Uridylate_kinase"/>
</dbReference>
<dbReference type="CDD" id="cd04301">
    <property type="entry name" value="NAT_SF"/>
    <property type="match status" value="1"/>
</dbReference>
<gene>
    <name evidence="10" type="ORF">MNBD_GAMMA15-348</name>
</gene>
<comment type="pathway">
    <text evidence="1">Amino-acid biosynthesis; L-arginine biosynthesis; N(2)-acetyl-L-ornithine from L-glutamate: step 1/4.</text>
</comment>
<dbReference type="Gene3D" id="3.40.630.30">
    <property type="match status" value="1"/>
</dbReference>
<dbReference type="AlphaFoldDB" id="A0A3B0YUC3"/>
<dbReference type="NCBIfam" id="TIGR01890">
    <property type="entry name" value="N-Ac-Glu-synth"/>
    <property type="match status" value="1"/>
</dbReference>
<dbReference type="SUPFAM" id="SSF55729">
    <property type="entry name" value="Acyl-CoA N-acyltransferases (Nat)"/>
    <property type="match status" value="1"/>
</dbReference>
<keyword evidence="4" id="KW-0055">Arginine biosynthesis</keyword>
<evidence type="ECO:0000256" key="8">
    <source>
        <dbReference type="ARBA" id="ARBA00048372"/>
    </source>
</evidence>
<dbReference type="SUPFAM" id="SSF53633">
    <property type="entry name" value="Carbamate kinase-like"/>
    <property type="match status" value="1"/>
</dbReference>
<protein>
    <recommendedName>
        <fullName evidence="3">amino-acid N-acetyltransferase</fullName>
        <ecNumber evidence="3">2.3.1.1</ecNumber>
    </recommendedName>
</protein>
<dbReference type="PANTHER" id="PTHR30602">
    <property type="entry name" value="AMINO-ACID ACETYLTRANSFERASE"/>
    <property type="match status" value="1"/>
</dbReference>
<dbReference type="Pfam" id="PF00696">
    <property type="entry name" value="AA_kinase"/>
    <property type="match status" value="1"/>
</dbReference>
<evidence type="ECO:0000256" key="1">
    <source>
        <dbReference type="ARBA" id="ARBA00004925"/>
    </source>
</evidence>
<dbReference type="NCBIfam" id="NF003641">
    <property type="entry name" value="PRK05279.1"/>
    <property type="match status" value="1"/>
</dbReference>
<evidence type="ECO:0000256" key="4">
    <source>
        <dbReference type="ARBA" id="ARBA00022571"/>
    </source>
</evidence>
<dbReference type="EMBL" id="UOFN01000084">
    <property type="protein sequence ID" value="VAW77919.1"/>
    <property type="molecule type" value="Genomic_DNA"/>
</dbReference>